<proteinExistence type="predicted"/>
<dbReference type="Proteomes" id="UP001217089">
    <property type="component" value="Unassembled WGS sequence"/>
</dbReference>
<evidence type="ECO:0000313" key="2">
    <source>
        <dbReference type="Proteomes" id="UP001217089"/>
    </source>
</evidence>
<organism evidence="1 2">
    <name type="scientific">Tegillarca granosa</name>
    <name type="common">Malaysian cockle</name>
    <name type="synonym">Anadara granosa</name>
    <dbReference type="NCBI Taxonomy" id="220873"/>
    <lineage>
        <taxon>Eukaryota</taxon>
        <taxon>Metazoa</taxon>
        <taxon>Spiralia</taxon>
        <taxon>Lophotrochozoa</taxon>
        <taxon>Mollusca</taxon>
        <taxon>Bivalvia</taxon>
        <taxon>Autobranchia</taxon>
        <taxon>Pteriomorphia</taxon>
        <taxon>Arcoida</taxon>
        <taxon>Arcoidea</taxon>
        <taxon>Arcidae</taxon>
        <taxon>Tegillarca</taxon>
    </lineage>
</organism>
<reference evidence="1 2" key="1">
    <citation type="submission" date="2022-12" db="EMBL/GenBank/DDBJ databases">
        <title>Chromosome-level genome of Tegillarca granosa.</title>
        <authorList>
            <person name="Kim J."/>
        </authorList>
    </citation>
    <scope>NUCLEOTIDE SEQUENCE [LARGE SCALE GENOMIC DNA]</scope>
    <source>
        <strain evidence="1">Teg-2019</strain>
        <tissue evidence="1">Adductor muscle</tissue>
    </source>
</reference>
<accession>A0ABQ9F2U5</accession>
<evidence type="ECO:0008006" key="3">
    <source>
        <dbReference type="Google" id="ProtNLM"/>
    </source>
</evidence>
<evidence type="ECO:0000313" key="1">
    <source>
        <dbReference type="EMBL" id="KAJ8309883.1"/>
    </source>
</evidence>
<comment type="caution">
    <text evidence="1">The sequence shown here is derived from an EMBL/GenBank/DDBJ whole genome shotgun (WGS) entry which is preliminary data.</text>
</comment>
<name>A0ABQ9F2U5_TEGGR</name>
<dbReference type="EMBL" id="JARBDR010000640">
    <property type="protein sequence ID" value="KAJ8309883.1"/>
    <property type="molecule type" value="Genomic_DNA"/>
</dbReference>
<sequence length="207" mass="23831">MTSLIYRIPIPFCPFSTTSASGHGLNLLLWKSVNMLSLFGFKIQYASTDGAQSNMDHFKLLLPNFDSANPTTCSFNNIYCKDNPKLIVIMDSHINHVKETLKLEINSWDHFKQAYLWDISINPFPIHYKLTQEQIFLTSEVKMRNKLAEDVLDDEMLHLMEEYQSSLGEDGVKLDATIALLKCTCLIRNFRDPRPVTNSVDDRQRKP</sequence>
<protein>
    <recommendedName>
        <fullName evidence="3">DDE-1 domain-containing protein</fullName>
    </recommendedName>
</protein>
<gene>
    <name evidence="1" type="ORF">KUTeg_011748</name>
</gene>
<keyword evidence="2" id="KW-1185">Reference proteome</keyword>